<name>A0A8H3TUG6_9TREE</name>
<evidence type="ECO:0000259" key="3">
    <source>
        <dbReference type="SMART" id="SM00672"/>
    </source>
</evidence>
<dbReference type="PANTHER" id="PTHR12203:SF118">
    <property type="entry name" value="BETA-1,2-XYLOSYLTRANSFERASE 1"/>
    <property type="match status" value="1"/>
</dbReference>
<dbReference type="EMBL" id="BLZA01000021">
    <property type="protein sequence ID" value="GHJ87328.1"/>
    <property type="molecule type" value="Genomic_DNA"/>
</dbReference>
<sequence length="763" mass="87184">MSFGHERKISVTSPEYDSDASTSSRRSHHSRRQYASPALHGAHRRASSRSRASSILLPRNGPVIEEDDEGPDHGHQYGEQAGSIVSASSLVSNLTRLFRTHRRAFLVLCLFLIATSSLHYINQPYVDVKQARIMLDDALKWGGQKVGLKGGFAEPSPPECHFRSTVEAYHTALKRLRRERRLLEAGEDSSEESEDDGYADLDEVDLSSSNSGLRSNESHYFSPSGHVIIADQEDVEHPIPQLLLLGEKRWEDMLSRQSRSLEEAVSEYQRRYARNPPKGFDEWWEFAMANDIILPDEYDRIHLDLAPFFALPRSEMHKRVEEVRKLPETYTLNIRRGRVSIEITDEGGLAWEGTWPRAVDSAAIIKPFAKKLPEMRAVFSIHDQPQVYVSWARRSSLVDLGLRGEHTTHLKESDNSEVRWSRSCAPDSNLRRSNPPSEEGSLIYDTAEAMDMCQNPYLLDLHGLTVEKHGPASHPLPHTSLLPLFSLAKTSINSDILITPLDQFTNEVGYDPEWKDKAESRMVWRGSTTGISWMDETTPWRKAHRFRLHLFAQNQSDAPLTFYMPDISREGGPLKMRKEEGAVKDIAEFFYDMKLAGKPLQCDETDGTCDTMAREIDFAPFQSPDQLNQYKFMFDLDGNGWSGRFRRLMTTNSVVLKTGMFTEWFQAHIVPWFHYIPTRLDYSDLPTILGFLRGSPEFPDQGFEEVAQAIAQNGKCFVQRMFRVQDLQAYMFRLLLEYARLVAPTDEDVDFILEPETDLLDDV</sequence>
<evidence type="ECO:0000313" key="5">
    <source>
        <dbReference type="Proteomes" id="UP000620104"/>
    </source>
</evidence>
<dbReference type="SMART" id="SM00672">
    <property type="entry name" value="CAP10"/>
    <property type="match status" value="1"/>
</dbReference>
<reference evidence="4" key="1">
    <citation type="submission" date="2020-07" db="EMBL/GenBank/DDBJ databases">
        <title>Draft Genome Sequence of a Deep-Sea Yeast, Naganishia (Cryptococcus) liquefaciens strain N6.</title>
        <authorList>
            <person name="Han Y.W."/>
            <person name="Kajitani R."/>
            <person name="Morimoto H."/>
            <person name="Parhat M."/>
            <person name="Tsubouchi H."/>
            <person name="Bakenova O."/>
            <person name="Ogata M."/>
            <person name="Argunhan B."/>
            <person name="Aoki R."/>
            <person name="Kajiwara S."/>
            <person name="Itoh T."/>
            <person name="Iwasaki H."/>
        </authorList>
    </citation>
    <scope>NUCLEOTIDE SEQUENCE</scope>
    <source>
        <strain evidence="4">N6</strain>
    </source>
</reference>
<dbReference type="Pfam" id="PF05686">
    <property type="entry name" value="Glyco_transf_90"/>
    <property type="match status" value="1"/>
</dbReference>
<keyword evidence="2" id="KW-1133">Transmembrane helix</keyword>
<keyword evidence="2" id="KW-0812">Transmembrane</keyword>
<gene>
    <name evidence="4" type="ORF">NliqN6_3730</name>
</gene>
<dbReference type="Proteomes" id="UP000620104">
    <property type="component" value="Unassembled WGS sequence"/>
</dbReference>
<proteinExistence type="predicted"/>
<evidence type="ECO:0000313" key="4">
    <source>
        <dbReference type="EMBL" id="GHJ87328.1"/>
    </source>
</evidence>
<feature type="domain" description="Glycosyl transferase CAP10" evidence="3">
    <location>
        <begin position="446"/>
        <end position="745"/>
    </location>
</feature>
<keyword evidence="5" id="KW-1185">Reference proteome</keyword>
<organism evidence="4 5">
    <name type="scientific">Naganishia liquefaciens</name>
    <dbReference type="NCBI Taxonomy" id="104408"/>
    <lineage>
        <taxon>Eukaryota</taxon>
        <taxon>Fungi</taxon>
        <taxon>Dikarya</taxon>
        <taxon>Basidiomycota</taxon>
        <taxon>Agaricomycotina</taxon>
        <taxon>Tremellomycetes</taxon>
        <taxon>Filobasidiales</taxon>
        <taxon>Filobasidiaceae</taxon>
        <taxon>Naganishia</taxon>
    </lineage>
</organism>
<dbReference type="AlphaFoldDB" id="A0A8H3TUG6"/>
<dbReference type="InterPro" id="IPR006598">
    <property type="entry name" value="CAP10"/>
</dbReference>
<dbReference type="PANTHER" id="PTHR12203">
    <property type="entry name" value="KDEL LYS-ASP-GLU-LEU CONTAINING - RELATED"/>
    <property type="match status" value="1"/>
</dbReference>
<feature type="transmembrane region" description="Helical" evidence="2">
    <location>
        <begin position="104"/>
        <end position="121"/>
    </location>
</feature>
<evidence type="ECO:0000256" key="2">
    <source>
        <dbReference type="SAM" id="Phobius"/>
    </source>
</evidence>
<accession>A0A8H3TUG6</accession>
<comment type="caution">
    <text evidence="4">The sequence shown here is derived from an EMBL/GenBank/DDBJ whole genome shotgun (WGS) entry which is preliminary data.</text>
</comment>
<feature type="compositionally biased region" description="Polar residues" evidence="1">
    <location>
        <begin position="10"/>
        <end position="22"/>
    </location>
</feature>
<dbReference type="OrthoDB" id="541052at2759"/>
<feature type="region of interest" description="Disordered" evidence="1">
    <location>
        <begin position="1"/>
        <end position="79"/>
    </location>
</feature>
<dbReference type="InterPro" id="IPR051091">
    <property type="entry name" value="O-Glucosyltr/Glycosyltrsf_90"/>
</dbReference>
<keyword evidence="2" id="KW-0472">Membrane</keyword>
<protein>
    <recommendedName>
        <fullName evidence="3">Glycosyl transferase CAP10 domain-containing protein</fullName>
    </recommendedName>
</protein>
<evidence type="ECO:0000256" key="1">
    <source>
        <dbReference type="SAM" id="MobiDB-lite"/>
    </source>
</evidence>